<feature type="transmembrane region" description="Helical" evidence="6">
    <location>
        <begin position="46"/>
        <end position="64"/>
    </location>
</feature>
<dbReference type="PROSITE" id="PS51257">
    <property type="entry name" value="PROKAR_LIPOPROTEIN"/>
    <property type="match status" value="1"/>
</dbReference>
<evidence type="ECO:0000256" key="4">
    <source>
        <dbReference type="ARBA" id="ARBA00022989"/>
    </source>
</evidence>
<dbReference type="OrthoDB" id="33240at2"/>
<keyword evidence="2" id="KW-1003">Cell membrane</keyword>
<evidence type="ECO:0000256" key="2">
    <source>
        <dbReference type="ARBA" id="ARBA00022475"/>
    </source>
</evidence>
<protein>
    <submittedName>
        <fullName evidence="7">Putative small integral membrane protein</fullName>
    </submittedName>
</protein>
<dbReference type="AlphaFoldDB" id="A0A1L0A7Y2"/>
<keyword evidence="4 6" id="KW-1133">Transmembrane helix</keyword>
<evidence type="ECO:0000313" key="7">
    <source>
        <dbReference type="EMBL" id="SGZ09734.1"/>
    </source>
</evidence>
<sequence length="105" mass="12459">MKSTQTHKIGQVHPIRLYLKAWLLLFILSACSYMVDYFQVQGYLRWALILFFMVMKAGLILTVFMHLKWEQFAVKLLLFIPPIAILIFITLMYIEASYVFISRHL</sequence>
<dbReference type="Pfam" id="PF03626">
    <property type="entry name" value="COX4_pro"/>
    <property type="match status" value="1"/>
</dbReference>
<dbReference type="EMBL" id="FPLD01000097">
    <property type="protein sequence ID" value="SGZ09734.1"/>
    <property type="molecule type" value="Genomic_DNA"/>
</dbReference>
<name>A0A1L0A7Y2_9GAMM</name>
<keyword evidence="5 6" id="KW-0472">Membrane</keyword>
<feature type="transmembrane region" description="Helical" evidence="6">
    <location>
        <begin position="76"/>
        <end position="101"/>
    </location>
</feature>
<evidence type="ECO:0000256" key="1">
    <source>
        <dbReference type="ARBA" id="ARBA00004651"/>
    </source>
</evidence>
<evidence type="ECO:0000256" key="5">
    <source>
        <dbReference type="ARBA" id="ARBA00023136"/>
    </source>
</evidence>
<dbReference type="GO" id="GO:0005886">
    <property type="term" value="C:plasma membrane"/>
    <property type="evidence" value="ECO:0007669"/>
    <property type="project" value="UniProtKB-SubCell"/>
</dbReference>
<gene>
    <name evidence="7" type="ORF">NVI5450_3492</name>
</gene>
<evidence type="ECO:0000256" key="6">
    <source>
        <dbReference type="SAM" id="Phobius"/>
    </source>
</evidence>
<proteinExistence type="predicted"/>
<keyword evidence="3 6" id="KW-0812">Transmembrane</keyword>
<evidence type="ECO:0000313" key="8">
    <source>
        <dbReference type="Proteomes" id="UP000183794"/>
    </source>
</evidence>
<accession>A0A1L0A7Y2</accession>
<organism evidence="7 8">
    <name type="scientific">Moritella viscosa</name>
    <dbReference type="NCBI Taxonomy" id="80854"/>
    <lineage>
        <taxon>Bacteria</taxon>
        <taxon>Pseudomonadati</taxon>
        <taxon>Pseudomonadota</taxon>
        <taxon>Gammaproteobacteria</taxon>
        <taxon>Alteromonadales</taxon>
        <taxon>Moritellaceae</taxon>
        <taxon>Moritella</taxon>
    </lineage>
</organism>
<evidence type="ECO:0000256" key="3">
    <source>
        <dbReference type="ARBA" id="ARBA00022692"/>
    </source>
</evidence>
<reference evidence="7 8" key="1">
    <citation type="submission" date="2016-11" db="EMBL/GenBank/DDBJ databases">
        <authorList>
            <person name="Jaros S."/>
            <person name="Januszkiewicz K."/>
            <person name="Wedrychowicz H."/>
        </authorList>
    </citation>
    <scope>NUCLEOTIDE SEQUENCE [LARGE SCALE GENOMIC DNA]</scope>
    <source>
        <strain evidence="7">NVI 5450</strain>
    </source>
</reference>
<comment type="subcellular location">
    <subcellularLocation>
        <location evidence="1">Cell membrane</location>
        <topology evidence="1">Multi-pass membrane protein</topology>
    </subcellularLocation>
</comment>
<dbReference type="Proteomes" id="UP000183794">
    <property type="component" value="Unassembled WGS sequence"/>
</dbReference>
<dbReference type="RefSeq" id="WP_075518357.1">
    <property type="nucleotide sequence ID" value="NZ_FPLD01000097.1"/>
</dbReference>
<feature type="transmembrane region" description="Helical" evidence="6">
    <location>
        <begin position="21"/>
        <end position="40"/>
    </location>
</feature>
<dbReference type="InterPro" id="IPR005171">
    <property type="entry name" value="Cyt_c_oxidase_su4_prok"/>
</dbReference>